<evidence type="ECO:0000313" key="2">
    <source>
        <dbReference type="Proteomes" id="UP000077755"/>
    </source>
</evidence>
<evidence type="ECO:0000313" key="1">
    <source>
        <dbReference type="EMBL" id="WOG92367.1"/>
    </source>
</evidence>
<accession>A0A166AM00</accession>
<dbReference type="Proteomes" id="UP000077755">
    <property type="component" value="Chromosome 3"/>
</dbReference>
<reference evidence="1" key="2">
    <citation type="submission" date="2022-03" db="EMBL/GenBank/DDBJ databases">
        <title>Draft title - Genomic analysis of global carrot germplasm unveils the trajectory of domestication and the origin of high carotenoid orange carrot.</title>
        <authorList>
            <person name="Iorizzo M."/>
            <person name="Ellison S."/>
            <person name="Senalik D."/>
            <person name="Macko-Podgorni A."/>
            <person name="Grzebelus D."/>
            <person name="Bostan H."/>
            <person name="Rolling W."/>
            <person name="Curaba J."/>
            <person name="Simon P."/>
        </authorList>
    </citation>
    <scope>NUCLEOTIDE SEQUENCE</scope>
    <source>
        <tissue evidence="1">Leaf</tissue>
    </source>
</reference>
<dbReference type="EMBL" id="CP093345">
    <property type="protein sequence ID" value="WOG92367.1"/>
    <property type="molecule type" value="Genomic_DNA"/>
</dbReference>
<proteinExistence type="predicted"/>
<dbReference type="Gramene" id="KZN01476">
    <property type="protein sequence ID" value="KZN01476"/>
    <property type="gene ID" value="DCAR_010259"/>
</dbReference>
<sequence length="249" mass="27829">MANMSNAVIAHDPRIIKQGESSHLFQQIQPPTLKIEEVEFEDDKVVVELEDDEEDEFYTLEKMESMDNPAMVEKPVFKYVESVFDEEALLIKQGLNYEDSVSNNVIVNEKSTVKRPMTVDSIHNQTAHQKIAVNKAATESFKAPRKLCNNCGSSHHLNPVCKNDVATPINDVNVNGNLHRTPIMDRSMNVCSDIDCMTCKITAMSTVFKLLILSTAKCSHLYDVENPEPTNVSSKAAPTKKKAVPFSKS</sequence>
<reference evidence="1" key="1">
    <citation type="journal article" date="2016" name="Nat. Genet.">
        <title>A high-quality carrot genome assembly provides new insights into carotenoid accumulation and asterid genome evolution.</title>
        <authorList>
            <person name="Iorizzo M."/>
            <person name="Ellison S."/>
            <person name="Senalik D."/>
            <person name="Zeng P."/>
            <person name="Satapoomin P."/>
            <person name="Huang J."/>
            <person name="Bowman M."/>
            <person name="Iovene M."/>
            <person name="Sanseverino W."/>
            <person name="Cavagnaro P."/>
            <person name="Yildiz M."/>
            <person name="Macko-Podgorni A."/>
            <person name="Moranska E."/>
            <person name="Grzebelus E."/>
            <person name="Grzebelus D."/>
            <person name="Ashrafi H."/>
            <person name="Zheng Z."/>
            <person name="Cheng S."/>
            <person name="Spooner D."/>
            <person name="Van Deynze A."/>
            <person name="Simon P."/>
        </authorList>
    </citation>
    <scope>NUCLEOTIDE SEQUENCE</scope>
    <source>
        <tissue evidence="1">Leaf</tissue>
    </source>
</reference>
<organism evidence="1 2">
    <name type="scientific">Daucus carota subsp. sativus</name>
    <name type="common">Carrot</name>
    <dbReference type="NCBI Taxonomy" id="79200"/>
    <lineage>
        <taxon>Eukaryota</taxon>
        <taxon>Viridiplantae</taxon>
        <taxon>Streptophyta</taxon>
        <taxon>Embryophyta</taxon>
        <taxon>Tracheophyta</taxon>
        <taxon>Spermatophyta</taxon>
        <taxon>Magnoliopsida</taxon>
        <taxon>eudicotyledons</taxon>
        <taxon>Gunneridae</taxon>
        <taxon>Pentapetalae</taxon>
        <taxon>asterids</taxon>
        <taxon>campanulids</taxon>
        <taxon>Apiales</taxon>
        <taxon>Apiaceae</taxon>
        <taxon>Apioideae</taxon>
        <taxon>Scandiceae</taxon>
        <taxon>Daucinae</taxon>
        <taxon>Daucus</taxon>
        <taxon>Daucus sect. Daucus</taxon>
    </lineage>
</organism>
<keyword evidence="2" id="KW-1185">Reference proteome</keyword>
<gene>
    <name evidence="1" type="ORF">DCAR_0311631</name>
</gene>
<protein>
    <submittedName>
        <fullName evidence="1">Uncharacterized protein</fullName>
    </submittedName>
</protein>
<name>A0A166AM00_DAUCS</name>
<dbReference type="AlphaFoldDB" id="A0A166AM00"/>